<dbReference type="Gene3D" id="3.30.450.20">
    <property type="entry name" value="PAS domain"/>
    <property type="match status" value="1"/>
</dbReference>
<accession>A0A4S4M277</accession>
<dbReference type="InterPro" id="IPR035965">
    <property type="entry name" value="PAS-like_dom_sf"/>
</dbReference>
<keyword evidence="3" id="KW-1185">Reference proteome</keyword>
<dbReference type="AlphaFoldDB" id="A0A4S4M277"/>
<dbReference type="EMBL" id="SGPL01000052">
    <property type="protein sequence ID" value="THH19206.1"/>
    <property type="molecule type" value="Genomic_DNA"/>
</dbReference>
<feature type="compositionally biased region" description="Basic and acidic residues" evidence="1">
    <location>
        <begin position="23"/>
        <end position="36"/>
    </location>
</feature>
<evidence type="ECO:0000313" key="2">
    <source>
        <dbReference type="EMBL" id="THH19206.1"/>
    </source>
</evidence>
<protein>
    <submittedName>
        <fullName evidence="2">Uncharacterized protein</fullName>
    </submittedName>
</protein>
<feature type="region of interest" description="Disordered" evidence="1">
    <location>
        <begin position="163"/>
        <end position="185"/>
    </location>
</feature>
<feature type="compositionally biased region" description="Basic and acidic residues" evidence="1">
    <location>
        <begin position="167"/>
        <end position="185"/>
    </location>
</feature>
<evidence type="ECO:0000256" key="1">
    <source>
        <dbReference type="SAM" id="MobiDB-lite"/>
    </source>
</evidence>
<name>A0A4S4M277_9AGAM</name>
<gene>
    <name evidence="2" type="ORF">EW146_g1900</name>
</gene>
<dbReference type="Proteomes" id="UP000310158">
    <property type="component" value="Unassembled WGS sequence"/>
</dbReference>
<feature type="compositionally biased region" description="Acidic residues" evidence="1">
    <location>
        <begin position="228"/>
        <end position="246"/>
    </location>
</feature>
<evidence type="ECO:0000313" key="3">
    <source>
        <dbReference type="Proteomes" id="UP000310158"/>
    </source>
</evidence>
<comment type="caution">
    <text evidence="2">The sequence shown here is derived from an EMBL/GenBank/DDBJ whole genome shotgun (WGS) entry which is preliminary data.</text>
</comment>
<feature type="region of interest" description="Disordered" evidence="1">
    <location>
        <begin position="1"/>
        <end position="41"/>
    </location>
</feature>
<proteinExistence type="predicted"/>
<dbReference type="SUPFAM" id="SSF55785">
    <property type="entry name" value="PYP-like sensor domain (PAS domain)"/>
    <property type="match status" value="1"/>
</dbReference>
<sequence length="246" mass="27402">MQLQPKQTKRPSRDTQSRGGGGQEDREVVQRHEASHKTRPHPTISLTIYRVAGAAGNNDISVWDVKTLVTTVQSGAKLRDSDQEDLEAETLVVRQVSENAKELLGLSSRYLFSLPCLSDVLPDTQADVLWDNNPYFTDPDAPCVYGKRFHPNADERGIKMGSTYHPSADERTKNFQDVPSHPRMDDPRLYGCPIDARKVDVALAVQQLIKLEKQRGVSGDAQDSSMVEGEELGNLEEGEDEDEVED</sequence>
<feature type="region of interest" description="Disordered" evidence="1">
    <location>
        <begin position="212"/>
        <end position="246"/>
    </location>
</feature>
<organism evidence="2 3">
    <name type="scientific">Bondarzewia mesenterica</name>
    <dbReference type="NCBI Taxonomy" id="1095465"/>
    <lineage>
        <taxon>Eukaryota</taxon>
        <taxon>Fungi</taxon>
        <taxon>Dikarya</taxon>
        <taxon>Basidiomycota</taxon>
        <taxon>Agaricomycotina</taxon>
        <taxon>Agaricomycetes</taxon>
        <taxon>Russulales</taxon>
        <taxon>Bondarzewiaceae</taxon>
        <taxon>Bondarzewia</taxon>
    </lineage>
</organism>
<dbReference type="OrthoDB" id="3064484at2759"/>
<reference evidence="2 3" key="1">
    <citation type="submission" date="2019-02" db="EMBL/GenBank/DDBJ databases">
        <title>Genome sequencing of the rare red list fungi Bondarzewia mesenterica.</title>
        <authorList>
            <person name="Buettner E."/>
            <person name="Kellner H."/>
        </authorList>
    </citation>
    <scope>NUCLEOTIDE SEQUENCE [LARGE SCALE GENOMIC DNA]</scope>
    <source>
        <strain evidence="2 3">DSM 108281</strain>
    </source>
</reference>